<evidence type="ECO:0000256" key="5">
    <source>
        <dbReference type="ARBA" id="ARBA00022840"/>
    </source>
</evidence>
<feature type="binding site" evidence="7">
    <location>
        <position position="141"/>
    </location>
    <ligand>
        <name>substrate</name>
    </ligand>
</feature>
<dbReference type="GO" id="GO:0005524">
    <property type="term" value="F:ATP binding"/>
    <property type="evidence" value="ECO:0007669"/>
    <property type="project" value="UniProtKB-UniRule"/>
</dbReference>
<dbReference type="eggNOG" id="COG0703">
    <property type="taxonomic scope" value="Bacteria"/>
</dbReference>
<dbReference type="STRING" id="694427.Palpr_1843"/>
<feature type="binding site" evidence="7">
    <location>
        <position position="15"/>
    </location>
    <ligand>
        <name>Mg(2+)</name>
        <dbReference type="ChEBI" id="CHEBI:18420"/>
    </ligand>
</feature>
<dbReference type="PRINTS" id="PR01100">
    <property type="entry name" value="SHIKIMTKNASE"/>
</dbReference>
<comment type="function">
    <text evidence="7">Catalyzes the specific phosphorylation of the 3-hydroxyl group of shikimic acid using ATP as a cosubstrate.</text>
</comment>
<dbReference type="HAMAP" id="MF_00109">
    <property type="entry name" value="Shikimate_kinase"/>
    <property type="match status" value="1"/>
</dbReference>
<comment type="similarity">
    <text evidence="7">Belongs to the shikimate kinase family.</text>
</comment>
<dbReference type="OrthoDB" id="9800332at2"/>
<comment type="subunit">
    <text evidence="7">Monomer.</text>
</comment>
<reference evidence="8 9" key="2">
    <citation type="journal article" date="2011" name="Stand. Genomic Sci.">
        <title>Complete genome sequence of Paludibacter propionicigenes type strain (WB4).</title>
        <authorList>
            <person name="Gronow S."/>
            <person name="Munk C."/>
            <person name="Lapidus A."/>
            <person name="Nolan M."/>
            <person name="Lucas S."/>
            <person name="Hammon N."/>
            <person name="Deshpande S."/>
            <person name="Cheng J.F."/>
            <person name="Tapia R."/>
            <person name="Han C."/>
            <person name="Goodwin L."/>
            <person name="Pitluck S."/>
            <person name="Liolios K."/>
            <person name="Ivanova N."/>
            <person name="Mavromatis K."/>
            <person name="Mikhailova N."/>
            <person name="Pati A."/>
            <person name="Chen A."/>
            <person name="Palaniappan K."/>
            <person name="Land M."/>
            <person name="Hauser L."/>
            <person name="Chang Y.J."/>
            <person name="Jeffries C.D."/>
            <person name="Brambilla E."/>
            <person name="Rohde M."/>
            <person name="Goker M."/>
            <person name="Detter J.C."/>
            <person name="Woyke T."/>
            <person name="Bristow J."/>
            <person name="Eisen J.A."/>
            <person name="Markowitz V."/>
            <person name="Hugenholtz P."/>
            <person name="Kyrpides N.C."/>
            <person name="Klenk H.P."/>
        </authorList>
    </citation>
    <scope>NUCLEOTIDE SEQUENCE [LARGE SCALE GENOMIC DNA]</scope>
    <source>
        <strain evidence="9">DSM 17365 / JCM 13257 / WB4</strain>
    </source>
</reference>
<dbReference type="EC" id="2.7.1.71" evidence="7"/>
<keyword evidence="2 7" id="KW-0808">Transferase</keyword>
<comment type="pathway">
    <text evidence="7">Metabolic intermediate biosynthesis; chorismate biosynthesis; chorismate from D-erythrose 4-phosphate and phosphoenolpyruvate: step 5/7.</text>
</comment>
<keyword evidence="6 7" id="KW-0057">Aromatic amino acid biosynthesis</keyword>
<dbReference type="EMBL" id="CP002345">
    <property type="protein sequence ID" value="ADQ79982.1"/>
    <property type="molecule type" value="Genomic_DNA"/>
</dbReference>
<feature type="binding site" evidence="7">
    <location>
        <begin position="11"/>
        <end position="16"/>
    </location>
    <ligand>
        <name>ATP</name>
        <dbReference type="ChEBI" id="CHEBI:30616"/>
    </ligand>
</feature>
<evidence type="ECO:0000256" key="2">
    <source>
        <dbReference type="ARBA" id="ARBA00022679"/>
    </source>
</evidence>
<accession>E4T5I8</accession>
<evidence type="ECO:0000256" key="4">
    <source>
        <dbReference type="ARBA" id="ARBA00022777"/>
    </source>
</evidence>
<evidence type="ECO:0000256" key="7">
    <source>
        <dbReference type="HAMAP-Rule" id="MF_00109"/>
    </source>
</evidence>
<dbReference type="SUPFAM" id="SSF52540">
    <property type="entry name" value="P-loop containing nucleoside triphosphate hydrolases"/>
    <property type="match status" value="1"/>
</dbReference>
<dbReference type="UniPathway" id="UPA00053">
    <property type="reaction ID" value="UER00088"/>
</dbReference>
<dbReference type="NCBIfam" id="NF010555">
    <property type="entry name" value="PRK13949.1"/>
    <property type="match status" value="1"/>
</dbReference>
<dbReference type="GO" id="GO:0000287">
    <property type="term" value="F:magnesium ion binding"/>
    <property type="evidence" value="ECO:0007669"/>
    <property type="project" value="UniProtKB-UniRule"/>
</dbReference>
<keyword evidence="7" id="KW-0460">Magnesium</keyword>
<sequence length="170" mass="19101">MRRVFLIGYMGSGKTTIGKLVAEKLGYGFVDMDVYIENKYFNTISQIFAELGEEQFRLMEQRCLHEVSEFEDVIISTGGGAPCFFDNMEYMKSKGLTIYLKLTAAELAERLESSQANKRPLIAGRSGDELKDFIADGLAKREAFYSQAIYALSGDIDETVNEICTLISRL</sequence>
<comment type="catalytic activity">
    <reaction evidence="7">
        <text>shikimate + ATP = 3-phosphoshikimate + ADP + H(+)</text>
        <dbReference type="Rhea" id="RHEA:13121"/>
        <dbReference type="ChEBI" id="CHEBI:15378"/>
        <dbReference type="ChEBI" id="CHEBI:30616"/>
        <dbReference type="ChEBI" id="CHEBI:36208"/>
        <dbReference type="ChEBI" id="CHEBI:145989"/>
        <dbReference type="ChEBI" id="CHEBI:456216"/>
        <dbReference type="EC" id="2.7.1.71"/>
    </reaction>
</comment>
<dbReference type="Proteomes" id="UP000008718">
    <property type="component" value="Chromosome"/>
</dbReference>
<feature type="binding site" evidence="7">
    <location>
        <position position="79"/>
    </location>
    <ligand>
        <name>substrate</name>
    </ligand>
</feature>
<feature type="binding site" evidence="7">
    <location>
        <position position="57"/>
    </location>
    <ligand>
        <name>substrate</name>
    </ligand>
</feature>
<dbReference type="PANTHER" id="PTHR21087">
    <property type="entry name" value="SHIKIMATE KINASE"/>
    <property type="match status" value="1"/>
</dbReference>
<dbReference type="GO" id="GO:0008652">
    <property type="term" value="P:amino acid biosynthetic process"/>
    <property type="evidence" value="ECO:0007669"/>
    <property type="project" value="UniProtKB-KW"/>
</dbReference>
<dbReference type="AlphaFoldDB" id="E4T5I8"/>
<keyword evidence="7" id="KW-0963">Cytoplasm</keyword>
<evidence type="ECO:0000313" key="9">
    <source>
        <dbReference type="Proteomes" id="UP000008718"/>
    </source>
</evidence>
<comment type="cofactor">
    <cofactor evidence="7">
        <name>Mg(2+)</name>
        <dbReference type="ChEBI" id="CHEBI:18420"/>
    </cofactor>
    <text evidence="7">Binds 1 Mg(2+) ion per subunit.</text>
</comment>
<evidence type="ECO:0000256" key="1">
    <source>
        <dbReference type="ARBA" id="ARBA00022605"/>
    </source>
</evidence>
<dbReference type="GO" id="GO:0005829">
    <property type="term" value="C:cytosol"/>
    <property type="evidence" value="ECO:0007669"/>
    <property type="project" value="TreeGrafter"/>
</dbReference>
<comment type="caution">
    <text evidence="7">Lacks conserved residue(s) required for the propagation of feature annotation.</text>
</comment>
<keyword evidence="5 7" id="KW-0067">ATP-binding</keyword>
<dbReference type="GO" id="GO:0004765">
    <property type="term" value="F:shikimate kinase activity"/>
    <property type="evidence" value="ECO:0007669"/>
    <property type="project" value="UniProtKB-UniRule"/>
</dbReference>
<feature type="binding site" evidence="7">
    <location>
        <position position="119"/>
    </location>
    <ligand>
        <name>ATP</name>
        <dbReference type="ChEBI" id="CHEBI:30616"/>
    </ligand>
</feature>
<dbReference type="GO" id="GO:0009073">
    <property type="term" value="P:aromatic amino acid family biosynthetic process"/>
    <property type="evidence" value="ECO:0007669"/>
    <property type="project" value="UniProtKB-KW"/>
</dbReference>
<evidence type="ECO:0000256" key="6">
    <source>
        <dbReference type="ARBA" id="ARBA00023141"/>
    </source>
</evidence>
<name>E4T5I8_PALPW</name>
<dbReference type="RefSeq" id="WP_013445351.1">
    <property type="nucleotide sequence ID" value="NC_014734.1"/>
</dbReference>
<dbReference type="Gene3D" id="3.40.50.300">
    <property type="entry name" value="P-loop containing nucleotide triphosphate hydrolases"/>
    <property type="match status" value="1"/>
</dbReference>
<feature type="binding site" evidence="7">
    <location>
        <position position="33"/>
    </location>
    <ligand>
        <name>substrate</name>
    </ligand>
</feature>
<proteinExistence type="inferred from homology"/>
<reference key="1">
    <citation type="submission" date="2010-11" db="EMBL/GenBank/DDBJ databases">
        <title>The complete genome of Paludibacter propionicigenes DSM 17365.</title>
        <authorList>
            <consortium name="US DOE Joint Genome Institute (JGI-PGF)"/>
            <person name="Lucas S."/>
            <person name="Copeland A."/>
            <person name="Lapidus A."/>
            <person name="Bruce D."/>
            <person name="Goodwin L."/>
            <person name="Pitluck S."/>
            <person name="Kyrpides N."/>
            <person name="Mavromatis K."/>
            <person name="Ivanova N."/>
            <person name="Munk A.C."/>
            <person name="Brettin T."/>
            <person name="Detter J.C."/>
            <person name="Han C."/>
            <person name="Tapia R."/>
            <person name="Land M."/>
            <person name="Hauser L."/>
            <person name="Markowitz V."/>
            <person name="Cheng J.-F."/>
            <person name="Hugenholtz P."/>
            <person name="Woyke T."/>
            <person name="Wu D."/>
            <person name="Gronow S."/>
            <person name="Wellnitz S."/>
            <person name="Brambilla E."/>
            <person name="Klenk H.-P."/>
            <person name="Eisen J.A."/>
        </authorList>
    </citation>
    <scope>NUCLEOTIDE SEQUENCE</scope>
    <source>
        <strain>WB4</strain>
    </source>
</reference>
<organism evidence="8 9">
    <name type="scientific">Paludibacter propionicigenes (strain DSM 17365 / JCM 13257 / WB4)</name>
    <dbReference type="NCBI Taxonomy" id="694427"/>
    <lineage>
        <taxon>Bacteria</taxon>
        <taxon>Pseudomonadati</taxon>
        <taxon>Bacteroidota</taxon>
        <taxon>Bacteroidia</taxon>
        <taxon>Bacteroidales</taxon>
        <taxon>Paludibacteraceae</taxon>
        <taxon>Paludibacter</taxon>
    </lineage>
</organism>
<dbReference type="GO" id="GO:0009423">
    <property type="term" value="P:chorismate biosynthetic process"/>
    <property type="evidence" value="ECO:0007669"/>
    <property type="project" value="UniProtKB-UniRule"/>
</dbReference>
<evidence type="ECO:0000313" key="8">
    <source>
        <dbReference type="EMBL" id="ADQ79982.1"/>
    </source>
</evidence>
<gene>
    <name evidence="7" type="primary">aroK</name>
    <name evidence="8" type="ordered locus">Palpr_1843</name>
</gene>
<dbReference type="InterPro" id="IPR031322">
    <property type="entry name" value="Shikimate/glucono_kinase"/>
</dbReference>
<dbReference type="KEGG" id="ppn:Palpr_1843"/>
<keyword evidence="7" id="KW-0479">Metal-binding</keyword>
<dbReference type="Pfam" id="PF01202">
    <property type="entry name" value="SKI"/>
    <property type="match status" value="1"/>
</dbReference>
<keyword evidence="3 7" id="KW-0547">Nucleotide-binding</keyword>
<dbReference type="PANTHER" id="PTHR21087:SF16">
    <property type="entry name" value="SHIKIMATE KINASE 1, CHLOROPLASTIC"/>
    <property type="match status" value="1"/>
</dbReference>
<keyword evidence="9" id="KW-1185">Reference proteome</keyword>
<dbReference type="HOGENOM" id="CLU_057607_4_0_10"/>
<comment type="subcellular location">
    <subcellularLocation>
        <location evidence="7">Cytoplasm</location>
    </subcellularLocation>
</comment>
<dbReference type="CDD" id="cd00464">
    <property type="entry name" value="SK"/>
    <property type="match status" value="1"/>
</dbReference>
<dbReference type="InterPro" id="IPR027417">
    <property type="entry name" value="P-loop_NTPase"/>
</dbReference>
<keyword evidence="4 7" id="KW-0418">Kinase</keyword>
<evidence type="ECO:0000256" key="3">
    <source>
        <dbReference type="ARBA" id="ARBA00022741"/>
    </source>
</evidence>
<protein>
    <recommendedName>
        <fullName evidence="7">Shikimate kinase</fullName>
        <shortName evidence="7">SK</shortName>
        <ecNumber evidence="7">2.7.1.71</ecNumber>
    </recommendedName>
</protein>
<dbReference type="InterPro" id="IPR000623">
    <property type="entry name" value="Shikimate_kinase/TSH1"/>
</dbReference>
<keyword evidence="1 7" id="KW-0028">Amino-acid biosynthesis</keyword>